<evidence type="ECO:0000313" key="4">
    <source>
        <dbReference type="Proteomes" id="UP000324585"/>
    </source>
</evidence>
<evidence type="ECO:0000256" key="1">
    <source>
        <dbReference type="SAM" id="Coils"/>
    </source>
</evidence>
<evidence type="ECO:0000313" key="3">
    <source>
        <dbReference type="EMBL" id="KAA8495650.1"/>
    </source>
</evidence>
<dbReference type="InterPro" id="IPR002554">
    <property type="entry name" value="PP2A_B56"/>
</dbReference>
<feature type="region of interest" description="Disordered" evidence="2">
    <location>
        <begin position="526"/>
        <end position="573"/>
    </location>
</feature>
<protein>
    <submittedName>
        <fullName evidence="3">Serine/threonine protein phosphatase 2A 57 kDa regulatory subunit B' theta isoform</fullName>
    </submittedName>
</protein>
<sequence>MLQNMPRKKQPFENIKALQFAKSKEELDDLIVAKLEFCEIRCDFCDPRADLLLKHVKRNALLELVEYIGSPTFEFNDRIMAAIIQCEAKNLFRSGLTKSTAESDMLVLDPEEDDPILEEAWPHLQIVYELLLRVLGNRNLNSKLLRKYLTRDFLNSFVQCFNTEDPREREYVKAVMHRLCSKVIKLRPFIRQSILNLLQDFIYERKRHLGIGEILEILGSIINGFSVPLKPEHRNIMTQILMPLHGSEQLPTYHMHLCFSVLHFIEKDPSLAVDAIQDLLKLWPKTASRKEVLFVNELEELLEIVNPDDFAPLAHGVFKQLARCIRSSHFQVSERALFFWNNEIVVNLMVQYREQAVPILYEALHINSMEHWNHNVQSLSANVLRLLSEIDYDSFDEFQANYENYAEERAKLRHEHQLRVEELVSKVDNLNLQDRPLLGPEVNTAKIFRSVSEQHFNRLSRTRSRDDSEFDDDDPSEQYVRRRSMEGVRYNFAKKTEKPLLPNSLGTPIPGRHATLESVFQNGDLQRTQDAGSGASALEKSSSRGAKESGGATHATTILNASAQPPTQSVEATGDMWADLTSGEMMI</sequence>
<feature type="compositionally biased region" description="Polar residues" evidence="2">
    <location>
        <begin position="554"/>
        <end position="571"/>
    </location>
</feature>
<dbReference type="PANTHER" id="PTHR10257">
    <property type="entry name" value="SERINE/THREONINE PROTEIN PHOSPHATASE 2A PP2A REGULATORY SUBUNIT B"/>
    <property type="match status" value="1"/>
</dbReference>
<dbReference type="EMBL" id="VRMN01000003">
    <property type="protein sequence ID" value="KAA8495650.1"/>
    <property type="molecule type" value="Genomic_DNA"/>
</dbReference>
<proteinExistence type="predicted"/>
<feature type="region of interest" description="Disordered" evidence="2">
    <location>
        <begin position="458"/>
        <end position="477"/>
    </location>
</feature>
<name>A0A5J4YXF0_PORPP</name>
<keyword evidence="1" id="KW-0175">Coiled coil</keyword>
<organism evidence="3 4">
    <name type="scientific">Porphyridium purpureum</name>
    <name type="common">Red alga</name>
    <name type="synonym">Porphyridium cruentum</name>
    <dbReference type="NCBI Taxonomy" id="35688"/>
    <lineage>
        <taxon>Eukaryota</taxon>
        <taxon>Rhodophyta</taxon>
        <taxon>Bangiophyceae</taxon>
        <taxon>Porphyridiales</taxon>
        <taxon>Porphyridiaceae</taxon>
        <taxon>Porphyridium</taxon>
    </lineage>
</organism>
<keyword evidence="4" id="KW-1185">Reference proteome</keyword>
<dbReference type="OMA" id="QDRRMQM"/>
<dbReference type="GO" id="GO:0007165">
    <property type="term" value="P:signal transduction"/>
    <property type="evidence" value="ECO:0007669"/>
    <property type="project" value="InterPro"/>
</dbReference>
<dbReference type="Gene3D" id="1.25.10.10">
    <property type="entry name" value="Leucine-rich Repeat Variant"/>
    <property type="match status" value="1"/>
</dbReference>
<dbReference type="GO" id="GO:0000159">
    <property type="term" value="C:protein phosphatase type 2A complex"/>
    <property type="evidence" value="ECO:0007669"/>
    <property type="project" value="InterPro"/>
</dbReference>
<feature type="coiled-coil region" evidence="1">
    <location>
        <begin position="395"/>
        <end position="433"/>
    </location>
</feature>
<dbReference type="AlphaFoldDB" id="A0A5J4YXF0"/>
<dbReference type="SUPFAM" id="SSF48371">
    <property type="entry name" value="ARM repeat"/>
    <property type="match status" value="1"/>
</dbReference>
<dbReference type="GO" id="GO:0019888">
    <property type="term" value="F:protein phosphatase regulator activity"/>
    <property type="evidence" value="ECO:0007669"/>
    <property type="project" value="InterPro"/>
</dbReference>
<dbReference type="FunFam" id="1.25.10.10:FF:000331">
    <property type="entry name" value="Phosphoprotein phosphatase, putative"/>
    <property type="match status" value="1"/>
</dbReference>
<comment type="caution">
    <text evidence="3">The sequence shown here is derived from an EMBL/GenBank/DDBJ whole genome shotgun (WGS) entry which is preliminary data.</text>
</comment>
<dbReference type="OrthoDB" id="10264446at2759"/>
<dbReference type="PANTHER" id="PTHR10257:SF3">
    <property type="entry name" value="SERINE_THREONINE-PROTEIN PHOSPHATASE 2A 56 KDA REGULATORY SUBUNIT GAMMA ISOFORM"/>
    <property type="match status" value="1"/>
</dbReference>
<dbReference type="InterPro" id="IPR011989">
    <property type="entry name" value="ARM-like"/>
</dbReference>
<dbReference type="Pfam" id="PF01603">
    <property type="entry name" value="B56"/>
    <property type="match status" value="1"/>
</dbReference>
<evidence type="ECO:0000256" key="2">
    <source>
        <dbReference type="SAM" id="MobiDB-lite"/>
    </source>
</evidence>
<reference evidence="4" key="1">
    <citation type="journal article" date="2019" name="Nat. Commun.">
        <title>Expansion of phycobilisome linker gene families in mesophilic red algae.</title>
        <authorList>
            <person name="Lee J."/>
            <person name="Kim D."/>
            <person name="Bhattacharya D."/>
            <person name="Yoon H.S."/>
        </authorList>
    </citation>
    <scope>NUCLEOTIDE SEQUENCE [LARGE SCALE GENOMIC DNA]</scope>
    <source>
        <strain evidence="4">CCMP 1328</strain>
    </source>
</reference>
<gene>
    <name evidence="3" type="ORF">FVE85_1805</name>
</gene>
<dbReference type="Proteomes" id="UP000324585">
    <property type="component" value="Unassembled WGS sequence"/>
</dbReference>
<accession>A0A5J4YXF0</accession>
<dbReference type="InterPro" id="IPR016024">
    <property type="entry name" value="ARM-type_fold"/>
</dbReference>